<comment type="caution">
    <text evidence="1">The sequence shown here is derived from an EMBL/GenBank/DDBJ whole genome shotgun (WGS) entry which is preliminary data.</text>
</comment>
<name>A0ABT3EAM2_STRAP</name>
<protein>
    <submittedName>
        <fullName evidence="1">Uncharacterized protein</fullName>
    </submittedName>
</protein>
<gene>
    <name evidence="1" type="ORF">OJ597_08675</name>
</gene>
<sequence length="160" mass="18310">MQPIKLTIKPKHEPTDGQCLNSSGYSVKLNDWELGRGVTDFKLEMPAGEKPKAIIAFTPDVIDVSEMTVVRNNLIGKYLEISGEVAGRIEFENEKELLVRKAFNYPSDNRCALLQQALYIDKRFLDNYWVKIIDIPYLPDVINSENSTISVRKYLNMKIN</sequence>
<evidence type="ECO:0000313" key="2">
    <source>
        <dbReference type="Proteomes" id="UP001526076"/>
    </source>
</evidence>
<dbReference type="Proteomes" id="UP001526076">
    <property type="component" value="Unassembled WGS sequence"/>
</dbReference>
<reference evidence="1 2" key="1">
    <citation type="submission" date="2022-10" db="EMBL/GenBank/DDBJ databases">
        <title>Comparative genomic study of S. anginosus.</title>
        <authorList>
            <person name="Prasad A."/>
            <person name="Ene A."/>
            <person name="Jablonska S."/>
            <person name="Du J."/>
            <person name="Wolfe A.J."/>
            <person name="Putonti C."/>
        </authorList>
    </citation>
    <scope>NUCLEOTIDE SEQUENCE [LARGE SCALE GENOMIC DNA]</scope>
    <source>
        <strain evidence="1 2">UMB9231</strain>
    </source>
</reference>
<keyword evidence="2" id="KW-1185">Reference proteome</keyword>
<proteinExistence type="predicted"/>
<dbReference type="EMBL" id="JAPAHU010000015">
    <property type="protein sequence ID" value="MCW1042497.1"/>
    <property type="molecule type" value="Genomic_DNA"/>
</dbReference>
<evidence type="ECO:0000313" key="1">
    <source>
        <dbReference type="EMBL" id="MCW1042497.1"/>
    </source>
</evidence>
<dbReference type="RefSeq" id="WP_224784590.1">
    <property type="nucleotide sequence ID" value="NZ_JAPAHU010000015.1"/>
</dbReference>
<organism evidence="1 2">
    <name type="scientific">Streptococcus anginosus</name>
    <dbReference type="NCBI Taxonomy" id="1328"/>
    <lineage>
        <taxon>Bacteria</taxon>
        <taxon>Bacillati</taxon>
        <taxon>Bacillota</taxon>
        <taxon>Bacilli</taxon>
        <taxon>Lactobacillales</taxon>
        <taxon>Streptococcaceae</taxon>
        <taxon>Streptococcus</taxon>
        <taxon>Streptococcus anginosus group</taxon>
    </lineage>
</organism>
<accession>A0ABT3EAM2</accession>